<evidence type="ECO:0008006" key="3">
    <source>
        <dbReference type="Google" id="ProtNLM"/>
    </source>
</evidence>
<dbReference type="EMBL" id="RBCJ01000006">
    <property type="protein sequence ID" value="RKN76847.1"/>
    <property type="molecule type" value="Genomic_DNA"/>
</dbReference>
<comment type="caution">
    <text evidence="1">The sequence shown here is derived from an EMBL/GenBank/DDBJ whole genome shotgun (WGS) entry which is preliminary data.</text>
</comment>
<protein>
    <recommendedName>
        <fullName evidence="3">Polymer-forming cytoskeletal protein</fullName>
    </recommendedName>
</protein>
<dbReference type="AlphaFoldDB" id="A0A3B0BYD6"/>
<evidence type="ECO:0000313" key="2">
    <source>
        <dbReference type="Proteomes" id="UP000276603"/>
    </source>
</evidence>
<gene>
    <name evidence="1" type="ORF">D7Z94_23990</name>
</gene>
<sequence length="396" mass="43597">MLISVLSTALIFIFNCNLEISTRQAVQSDLIDLCDSCIDLYLSDSENFVDFNSEKLSPFDNGLVCKFSKKKWGSYIKLTVKAFFKKDTIQKSAFVGPRGDKDMQALVVCDWDKPLKVSGFTTIKGNMKIPATGYKTVNILGNNQLNKPILIGNITKSSQSLPEISIPILEAMETAGTKTSLSKIDKGSPVYKGFGKRPLIIELEKGEQLNSLSFKGNIVIKSVDTLYINSSTKIEDVIVQAPKIVIGNGFEGRAQFFAANEIFVEEDVLLAYPSGLVVTSGNSLSEKKITLSKDSKVYGGIVIHGATLDEKENNKMIVYENALVMGTLYCNGKLQLEGNVMGTVYAHKLQLETKSGTYDDVLLNVKIDALNVPKGFIHLPLFKQQEKNTYGIIKTL</sequence>
<dbReference type="Proteomes" id="UP000276603">
    <property type="component" value="Unassembled WGS sequence"/>
</dbReference>
<name>A0A3B0BYD6_9FLAO</name>
<keyword evidence="2" id="KW-1185">Reference proteome</keyword>
<evidence type="ECO:0000313" key="1">
    <source>
        <dbReference type="EMBL" id="RKN76847.1"/>
    </source>
</evidence>
<proteinExistence type="predicted"/>
<organism evidence="1 2">
    <name type="scientific">Ulvibacterium marinum</name>
    <dbReference type="NCBI Taxonomy" id="2419782"/>
    <lineage>
        <taxon>Bacteria</taxon>
        <taxon>Pseudomonadati</taxon>
        <taxon>Bacteroidota</taxon>
        <taxon>Flavobacteriia</taxon>
        <taxon>Flavobacteriales</taxon>
        <taxon>Flavobacteriaceae</taxon>
        <taxon>Ulvibacterium</taxon>
    </lineage>
</organism>
<accession>A0A3B0BYD6</accession>
<reference evidence="1 2" key="1">
    <citation type="submission" date="2018-10" db="EMBL/GenBank/DDBJ databases">
        <title>Ulvibacterium marinum gen. nov., sp. nov., a novel marine bacterium of the family Flavobacteriaceae, isolated from a culture of the green alga Ulva prolifera.</title>
        <authorList>
            <person name="Zhang Z."/>
        </authorList>
    </citation>
    <scope>NUCLEOTIDE SEQUENCE [LARGE SCALE GENOMIC DNA]</scope>
    <source>
        <strain evidence="1 2">CCMM003</strain>
    </source>
</reference>